<dbReference type="Proteomes" id="UP000188181">
    <property type="component" value="Chromosome"/>
</dbReference>
<dbReference type="Pfam" id="PF00111">
    <property type="entry name" value="Fer2"/>
    <property type="match status" value="1"/>
</dbReference>
<proteinExistence type="predicted"/>
<dbReference type="PANTHER" id="PTHR42895">
    <property type="entry name" value="IRON-SULFUR CLUSTER-BINDING PROTEIN-RELATED"/>
    <property type="match status" value="1"/>
</dbReference>
<dbReference type="RefSeq" id="WP_146684258.1">
    <property type="nucleotide sequence ID" value="NZ_CP019646.1"/>
</dbReference>
<dbReference type="Pfam" id="PF17650">
    <property type="entry name" value="RACo_linker"/>
    <property type="match status" value="1"/>
</dbReference>
<dbReference type="STRING" id="1851148.SMSP2_02406"/>
<dbReference type="InterPro" id="IPR001041">
    <property type="entry name" value="2Fe-2S_ferredoxin-type"/>
</dbReference>
<evidence type="ECO:0000259" key="1">
    <source>
        <dbReference type="PROSITE" id="PS51085"/>
    </source>
</evidence>
<dbReference type="EMBL" id="CP019646">
    <property type="protein sequence ID" value="AQQ72027.1"/>
    <property type="molecule type" value="Genomic_DNA"/>
</dbReference>
<dbReference type="GO" id="GO:0051536">
    <property type="term" value="F:iron-sulfur cluster binding"/>
    <property type="evidence" value="ECO:0007669"/>
    <property type="project" value="InterPro"/>
</dbReference>
<evidence type="ECO:0000313" key="2">
    <source>
        <dbReference type="EMBL" id="AQQ72027.1"/>
    </source>
</evidence>
<gene>
    <name evidence="2" type="ORF">SMSP2_02406</name>
</gene>
<dbReference type="InterPro" id="IPR040506">
    <property type="entry name" value="RACo_linker"/>
</dbReference>
<organism evidence="2 3">
    <name type="scientific">Limihaloglobus sulfuriphilus</name>
    <dbReference type="NCBI Taxonomy" id="1851148"/>
    <lineage>
        <taxon>Bacteria</taxon>
        <taxon>Pseudomonadati</taxon>
        <taxon>Planctomycetota</taxon>
        <taxon>Phycisphaerae</taxon>
        <taxon>Sedimentisphaerales</taxon>
        <taxon>Sedimentisphaeraceae</taxon>
        <taxon>Limihaloglobus</taxon>
    </lineage>
</organism>
<dbReference type="InterPro" id="IPR036010">
    <property type="entry name" value="2Fe-2S_ferredoxin-like_sf"/>
</dbReference>
<keyword evidence="3" id="KW-1185">Reference proteome</keyword>
<dbReference type="KEGG" id="pbas:SMSP2_02406"/>
<dbReference type="OrthoDB" id="9810588at2"/>
<dbReference type="Gene3D" id="3.30.420.480">
    <property type="entry name" value="Domain of unknown function (DUF4445)"/>
    <property type="match status" value="1"/>
</dbReference>
<dbReference type="InterPro" id="IPR042259">
    <property type="entry name" value="Raco-like_middle_sf"/>
</dbReference>
<dbReference type="SUPFAM" id="SSF53067">
    <property type="entry name" value="Actin-like ATPase domain"/>
    <property type="match status" value="1"/>
</dbReference>
<sequence>MTEIIVEPSGKIINCEPGQKLSEALSRAGIDIPMPCGGAGTCGKCLVRIIEGHSQPQPAETKLLTKEQIAMNFRLACQTTVTGDMRIRLTESRDSLPHQILTDSSTNGRRHIFAAVKKTYVELPEPSLEDGRSDLRRLCEAVCQKDCKPPKVGLKTLRRLPAVLREAQFKGTATVCQNKLIDFEPGDTTDNCYGVAVDIGTTTVAAAILDLTNGDRLAVDSALNPQVKCGDDVVSRINYCGSEPEGLKTIQTLIVNCMRTLIQNLCEKTGVQPDNIYEVTIAGNTTMEQLFTGVDPKSIGEMPFVSTFSRGLLLEAEDFALPVNEAARVYLFPIIGGFVGGDTSACILSSEIYNEKECVLMVDIGTNGEIILLAGGKLYAASTAAGPALEGARISKGMRAAAGAIDRVNIENDDIAFTVIGGAEPVGICGSALIDAIAILLEINVMNQTGQMISPENSDGLPPKIAARITKGDNGQSEFLIAQTPQGEKITLTQKDVREFQLAVGAIRAGVNIMLKKAGVGFEDVSKMLLAGGFGSFIRRSRAQRAGLLPLEIDREKIDYIGNASLAGAELGLLSIKARDLIDSICGKIEHIELSLDTDFQMEFASAMIFPG</sequence>
<dbReference type="InterPro" id="IPR012675">
    <property type="entry name" value="Beta-grasp_dom_sf"/>
</dbReference>
<accession>A0A1Q2MIA1</accession>
<dbReference type="CDD" id="cd00207">
    <property type="entry name" value="fer2"/>
    <property type="match status" value="1"/>
</dbReference>
<dbReference type="Gene3D" id="3.10.20.880">
    <property type="match status" value="1"/>
</dbReference>
<evidence type="ECO:0000313" key="3">
    <source>
        <dbReference type="Proteomes" id="UP000188181"/>
    </source>
</evidence>
<protein>
    <submittedName>
        <fullName evidence="2">Na(+)-translocating NADH-quinone reductase subunit F</fullName>
    </submittedName>
</protein>
<feature type="domain" description="2Fe-2S ferredoxin-type" evidence="1">
    <location>
        <begin position="2"/>
        <end position="93"/>
    </location>
</feature>
<reference evidence="3" key="1">
    <citation type="submission" date="2017-02" db="EMBL/GenBank/DDBJ databases">
        <title>Comparative genomics and description of representatives of a novel lineage of planctomycetes thriving in anoxic sediments.</title>
        <authorList>
            <person name="Spring S."/>
            <person name="Bunk B."/>
            <person name="Sproer C."/>
        </authorList>
    </citation>
    <scope>NUCLEOTIDE SEQUENCE [LARGE SCALE GENOMIC DNA]</scope>
    <source>
        <strain evidence="3">SM-Chi-D1</strain>
    </source>
</reference>
<dbReference type="Gene3D" id="3.10.20.30">
    <property type="match status" value="1"/>
</dbReference>
<dbReference type="PROSITE" id="PS51085">
    <property type="entry name" value="2FE2S_FER_2"/>
    <property type="match status" value="1"/>
</dbReference>
<dbReference type="PANTHER" id="PTHR42895:SF1">
    <property type="entry name" value="IRON-SULFUR CLUSTER PROTEIN"/>
    <property type="match status" value="1"/>
</dbReference>
<dbReference type="InterPro" id="IPR052911">
    <property type="entry name" value="Corrinoid_activation_enz"/>
</dbReference>
<dbReference type="AlphaFoldDB" id="A0A1Q2MIA1"/>
<dbReference type="Pfam" id="PF14574">
    <property type="entry name" value="RACo_C_ter"/>
    <property type="match status" value="1"/>
</dbReference>
<name>A0A1Q2MIA1_9BACT</name>
<dbReference type="Pfam" id="PF17651">
    <property type="entry name" value="Raco_middle"/>
    <property type="match status" value="1"/>
</dbReference>
<dbReference type="InterPro" id="IPR041414">
    <property type="entry name" value="Raco-like_middle"/>
</dbReference>
<dbReference type="SUPFAM" id="SSF54292">
    <property type="entry name" value="2Fe-2S ferredoxin-like"/>
    <property type="match status" value="1"/>
</dbReference>
<dbReference type="InterPro" id="IPR043129">
    <property type="entry name" value="ATPase_NBD"/>
</dbReference>
<dbReference type="InterPro" id="IPR027980">
    <property type="entry name" value="RACo_C"/>
</dbReference>